<name>A0A326UBD4_THEHA</name>
<dbReference type="Gene3D" id="3.40.140.10">
    <property type="entry name" value="Cytidine Deaminase, domain 2"/>
    <property type="match status" value="1"/>
</dbReference>
<dbReference type="AlphaFoldDB" id="A0A326UBD4"/>
<sequence length="87" mass="9506">MGQPTEKDYQMMGKALAEARQAIEHGKAGTAALLLWRDRILALGHNEYEETGDMTAHAEIVVFRQAARQLGAMSAGSWSYTARSNPA</sequence>
<dbReference type="InterPro" id="IPR016193">
    <property type="entry name" value="Cytidine_deaminase-like"/>
</dbReference>
<protein>
    <submittedName>
        <fullName evidence="2">tRNA(Adenine34) deaminase</fullName>
    </submittedName>
</protein>
<organism evidence="2 3">
    <name type="scientific">Thermosporothrix hazakensis</name>
    <dbReference type="NCBI Taxonomy" id="644383"/>
    <lineage>
        <taxon>Bacteria</taxon>
        <taxon>Bacillati</taxon>
        <taxon>Chloroflexota</taxon>
        <taxon>Ktedonobacteria</taxon>
        <taxon>Ktedonobacterales</taxon>
        <taxon>Thermosporotrichaceae</taxon>
        <taxon>Thermosporothrix</taxon>
    </lineage>
</organism>
<proteinExistence type="predicted"/>
<dbReference type="GO" id="GO:0003824">
    <property type="term" value="F:catalytic activity"/>
    <property type="evidence" value="ECO:0007669"/>
    <property type="project" value="InterPro"/>
</dbReference>
<dbReference type="InterPro" id="IPR002125">
    <property type="entry name" value="CMP_dCMP_dom"/>
</dbReference>
<keyword evidence="3" id="KW-1185">Reference proteome</keyword>
<dbReference type="EMBL" id="QKUF01000002">
    <property type="protein sequence ID" value="PZW34511.1"/>
    <property type="molecule type" value="Genomic_DNA"/>
</dbReference>
<gene>
    <name evidence="2" type="ORF">EI42_01348</name>
</gene>
<dbReference type="Proteomes" id="UP000248806">
    <property type="component" value="Unassembled WGS sequence"/>
</dbReference>
<reference evidence="2 3" key="1">
    <citation type="submission" date="2018-06" db="EMBL/GenBank/DDBJ databases">
        <title>Genomic Encyclopedia of Archaeal and Bacterial Type Strains, Phase II (KMG-II): from individual species to whole genera.</title>
        <authorList>
            <person name="Goeker M."/>
        </authorList>
    </citation>
    <scope>NUCLEOTIDE SEQUENCE [LARGE SCALE GENOMIC DNA]</scope>
    <source>
        <strain evidence="2 3">ATCC BAA-1881</strain>
    </source>
</reference>
<evidence type="ECO:0000313" key="3">
    <source>
        <dbReference type="Proteomes" id="UP000248806"/>
    </source>
</evidence>
<accession>A0A326UBD4</accession>
<feature type="domain" description="CMP/dCMP-type deaminase" evidence="1">
    <location>
        <begin position="6"/>
        <end position="87"/>
    </location>
</feature>
<comment type="caution">
    <text evidence="2">The sequence shown here is derived from an EMBL/GenBank/DDBJ whole genome shotgun (WGS) entry which is preliminary data.</text>
</comment>
<dbReference type="PROSITE" id="PS51747">
    <property type="entry name" value="CYT_DCMP_DEAMINASES_2"/>
    <property type="match status" value="1"/>
</dbReference>
<dbReference type="SUPFAM" id="SSF53927">
    <property type="entry name" value="Cytidine deaminase-like"/>
    <property type="match status" value="1"/>
</dbReference>
<dbReference type="RefSeq" id="WP_211326058.1">
    <property type="nucleotide sequence ID" value="NZ_BIFX01000001.1"/>
</dbReference>
<evidence type="ECO:0000259" key="1">
    <source>
        <dbReference type="PROSITE" id="PS51747"/>
    </source>
</evidence>
<dbReference type="Pfam" id="PF00383">
    <property type="entry name" value="dCMP_cyt_deam_1"/>
    <property type="match status" value="1"/>
</dbReference>
<evidence type="ECO:0000313" key="2">
    <source>
        <dbReference type="EMBL" id="PZW34511.1"/>
    </source>
</evidence>